<accession>A0A9J6FBZ0</accession>
<dbReference type="OrthoDB" id="6513379at2759"/>
<dbReference type="EMBL" id="JABSTR010000002">
    <property type="protein sequence ID" value="KAH9363782.1"/>
    <property type="molecule type" value="Genomic_DNA"/>
</dbReference>
<feature type="domain" description="CCHC-type" evidence="2">
    <location>
        <begin position="111"/>
        <end position="126"/>
    </location>
</feature>
<keyword evidence="1" id="KW-0862">Zinc</keyword>
<evidence type="ECO:0000259" key="2">
    <source>
        <dbReference type="PROSITE" id="PS50158"/>
    </source>
</evidence>
<dbReference type="AlphaFoldDB" id="A0A9J6FBZ0"/>
<keyword evidence="1" id="KW-0863">Zinc-finger</keyword>
<dbReference type="GO" id="GO:0008270">
    <property type="term" value="F:zinc ion binding"/>
    <property type="evidence" value="ECO:0007669"/>
    <property type="project" value="UniProtKB-KW"/>
</dbReference>
<reference evidence="3 4" key="1">
    <citation type="journal article" date="2020" name="Cell">
        <title>Large-Scale Comparative Analyses of Tick Genomes Elucidate Their Genetic Diversity and Vector Capacities.</title>
        <authorList>
            <consortium name="Tick Genome and Microbiome Consortium (TIGMIC)"/>
            <person name="Jia N."/>
            <person name="Wang J."/>
            <person name="Shi W."/>
            <person name="Du L."/>
            <person name="Sun Y."/>
            <person name="Zhan W."/>
            <person name="Jiang J.F."/>
            <person name="Wang Q."/>
            <person name="Zhang B."/>
            <person name="Ji P."/>
            <person name="Bell-Sakyi L."/>
            <person name="Cui X.M."/>
            <person name="Yuan T.T."/>
            <person name="Jiang B.G."/>
            <person name="Yang W.F."/>
            <person name="Lam T.T."/>
            <person name="Chang Q.C."/>
            <person name="Ding S.J."/>
            <person name="Wang X.J."/>
            <person name="Zhu J.G."/>
            <person name="Ruan X.D."/>
            <person name="Zhao L."/>
            <person name="Wei J.T."/>
            <person name="Ye R.Z."/>
            <person name="Que T.C."/>
            <person name="Du C.H."/>
            <person name="Zhou Y.H."/>
            <person name="Cheng J.X."/>
            <person name="Dai P.F."/>
            <person name="Guo W.B."/>
            <person name="Han X.H."/>
            <person name="Huang E.J."/>
            <person name="Li L.F."/>
            <person name="Wei W."/>
            <person name="Gao Y.C."/>
            <person name="Liu J.Z."/>
            <person name="Shao H.Z."/>
            <person name="Wang X."/>
            <person name="Wang C.C."/>
            <person name="Yang T.C."/>
            <person name="Huo Q.B."/>
            <person name="Li W."/>
            <person name="Chen H.Y."/>
            <person name="Chen S.E."/>
            <person name="Zhou L.G."/>
            <person name="Ni X.B."/>
            <person name="Tian J.H."/>
            <person name="Sheng Y."/>
            <person name="Liu T."/>
            <person name="Pan Y.S."/>
            <person name="Xia L.Y."/>
            <person name="Li J."/>
            <person name="Zhao F."/>
            <person name="Cao W.C."/>
        </authorList>
    </citation>
    <scope>NUCLEOTIDE SEQUENCE [LARGE SCALE GENOMIC DNA]</scope>
    <source>
        <strain evidence="3">HaeL-2018</strain>
    </source>
</reference>
<evidence type="ECO:0000313" key="4">
    <source>
        <dbReference type="Proteomes" id="UP000821853"/>
    </source>
</evidence>
<gene>
    <name evidence="3" type="ORF">HPB48_022842</name>
</gene>
<dbReference type="PROSITE" id="PS50158">
    <property type="entry name" value="ZF_CCHC"/>
    <property type="match status" value="1"/>
</dbReference>
<dbReference type="VEuPathDB" id="VectorBase:HLOH_049521"/>
<name>A0A9J6FBZ0_HAELO</name>
<sequence length="190" mass="21670">MDDLGGIPVKVELPRAYSDNVAKITNVPEVYTDSQIRQFFAASGVVSAKRQCSYRTREDGSIAVVPSGAVLLTFRPEKVIPVRIRPNVENAEAFAYRFFPVRPHVTVPTMCLNCFRFGHMAKHCRRRKRCKVCAGYHNYKECTTRDELRCCNCKGPHAATYSLCPVRMAAVRDKRFALKFDRRPRDGNCY</sequence>
<keyword evidence="1" id="KW-0479">Metal-binding</keyword>
<organism evidence="3 4">
    <name type="scientific">Haemaphysalis longicornis</name>
    <name type="common">Bush tick</name>
    <dbReference type="NCBI Taxonomy" id="44386"/>
    <lineage>
        <taxon>Eukaryota</taxon>
        <taxon>Metazoa</taxon>
        <taxon>Ecdysozoa</taxon>
        <taxon>Arthropoda</taxon>
        <taxon>Chelicerata</taxon>
        <taxon>Arachnida</taxon>
        <taxon>Acari</taxon>
        <taxon>Parasitiformes</taxon>
        <taxon>Ixodida</taxon>
        <taxon>Ixodoidea</taxon>
        <taxon>Ixodidae</taxon>
        <taxon>Haemaphysalinae</taxon>
        <taxon>Haemaphysalis</taxon>
    </lineage>
</organism>
<dbReference type="GO" id="GO:0003676">
    <property type="term" value="F:nucleic acid binding"/>
    <property type="evidence" value="ECO:0007669"/>
    <property type="project" value="InterPro"/>
</dbReference>
<dbReference type="Proteomes" id="UP000821853">
    <property type="component" value="Chromosome 10"/>
</dbReference>
<evidence type="ECO:0000313" key="3">
    <source>
        <dbReference type="EMBL" id="KAH9363782.1"/>
    </source>
</evidence>
<evidence type="ECO:0000256" key="1">
    <source>
        <dbReference type="PROSITE-ProRule" id="PRU00047"/>
    </source>
</evidence>
<dbReference type="OMA" id="KECTTRD"/>
<dbReference type="InterPro" id="IPR001878">
    <property type="entry name" value="Znf_CCHC"/>
</dbReference>
<protein>
    <recommendedName>
        <fullName evidence="2">CCHC-type domain-containing protein</fullName>
    </recommendedName>
</protein>
<comment type="caution">
    <text evidence="3">The sequence shown here is derived from an EMBL/GenBank/DDBJ whole genome shotgun (WGS) entry which is preliminary data.</text>
</comment>
<keyword evidence="4" id="KW-1185">Reference proteome</keyword>
<proteinExistence type="predicted"/>